<name>A0A835IWD2_9MAGN</name>
<dbReference type="PANTHER" id="PTHR12224">
    <property type="entry name" value="BETA-1,4-MANNOSYL-GLYCOPROTEIN BETA-1,4-N-ACETYLGLUCOSAMINYL-TRANSFERASE"/>
    <property type="match status" value="1"/>
</dbReference>
<dbReference type="InterPro" id="IPR006527">
    <property type="entry name" value="F-box-assoc_dom_typ1"/>
</dbReference>
<comment type="caution">
    <text evidence="2">The sequence shown here is derived from an EMBL/GenBank/DDBJ whole genome shotgun (WGS) entry which is preliminary data.</text>
</comment>
<organism evidence="2 3">
    <name type="scientific">Coptis chinensis</name>
    <dbReference type="NCBI Taxonomy" id="261450"/>
    <lineage>
        <taxon>Eukaryota</taxon>
        <taxon>Viridiplantae</taxon>
        <taxon>Streptophyta</taxon>
        <taxon>Embryophyta</taxon>
        <taxon>Tracheophyta</taxon>
        <taxon>Spermatophyta</taxon>
        <taxon>Magnoliopsida</taxon>
        <taxon>Ranunculales</taxon>
        <taxon>Ranunculaceae</taxon>
        <taxon>Coptidoideae</taxon>
        <taxon>Coptis</taxon>
    </lineage>
</organism>
<protein>
    <recommendedName>
        <fullName evidence="1">F-box associated beta-propeller type 1 domain-containing protein</fullName>
    </recommendedName>
</protein>
<dbReference type="InterPro" id="IPR027417">
    <property type="entry name" value="P-loop_NTPase"/>
</dbReference>
<sequence>MENLCRLHGWGILRWNELYPYITQFVLLESNSTFTGLPKPLVFSAHRDDFKFIDSRLTYGTIGGSHTINLLRWCDEITQVLHLRLNNYLYYFEFLLDNKSWRASVHRYQTGKTKYAHYRQTDYALSDAGWHCSFCFRRISENYVFFAEQTDRLEAQVKESAYRLLGITNLAESSKTSVLIRNNSSTNQPQHSNTGQQIVKFDNLPLISTGTIWGSCNGLLCIQVENEHTLFLCNPSTRECKKLPEPSLKGYLAPFTGFGYNTISKDYLVVRIFCPEARMEAQVYSLAKNSWRVIQPVDYRITAGKCNGIFFNNAFHWIGTPSTTEESGSDLASNFVIAFDTTSDEFRAVVQLHPDVAEDSCCIQLEVIDGCLSLLCNFDYEDFVKFEVWVMKDYGLRKSWVKLYTVTGFDHPYGITNTGNFITHKLYSGLYDPQDRSYRDINVQGIHNPIPQVIVTTTNLDACCHSFEAQEIIRLEPLSDELPWDLFRKQVGYILDSPQFQTVAREVLHECKGHPSFIARLGQKLTGENLSEWLVAAQYFKHPRWNRKGECIFDGDAFRNLGFNALASREMELFVVYFPQGAKFIMMNG</sequence>
<keyword evidence="3" id="KW-1185">Reference proteome</keyword>
<dbReference type="InterPro" id="IPR006813">
    <property type="entry name" value="Glyco_trans_17"/>
</dbReference>
<dbReference type="Pfam" id="PF07734">
    <property type="entry name" value="FBA_1"/>
    <property type="match status" value="1"/>
</dbReference>
<dbReference type="AlphaFoldDB" id="A0A835IWD2"/>
<dbReference type="NCBIfam" id="TIGR01640">
    <property type="entry name" value="F_box_assoc_1"/>
    <property type="match status" value="1"/>
</dbReference>
<dbReference type="GO" id="GO:0043531">
    <property type="term" value="F:ADP binding"/>
    <property type="evidence" value="ECO:0007669"/>
    <property type="project" value="InterPro"/>
</dbReference>
<gene>
    <name evidence="2" type="ORF">IFM89_003061</name>
</gene>
<dbReference type="Proteomes" id="UP000631114">
    <property type="component" value="Unassembled WGS sequence"/>
</dbReference>
<evidence type="ECO:0000313" key="3">
    <source>
        <dbReference type="Proteomes" id="UP000631114"/>
    </source>
</evidence>
<dbReference type="SUPFAM" id="SSF52540">
    <property type="entry name" value="P-loop containing nucleoside triphosphate hydrolases"/>
    <property type="match status" value="1"/>
</dbReference>
<dbReference type="GO" id="GO:0003830">
    <property type="term" value="F:beta-1,4-mannosylglycoprotein 4-beta-N-acetylglucosaminyltransferase activity"/>
    <property type="evidence" value="ECO:0007669"/>
    <property type="project" value="InterPro"/>
</dbReference>
<dbReference type="InterPro" id="IPR017451">
    <property type="entry name" value="F-box-assoc_interact_dom"/>
</dbReference>
<dbReference type="GO" id="GO:0016020">
    <property type="term" value="C:membrane"/>
    <property type="evidence" value="ECO:0007669"/>
    <property type="project" value="InterPro"/>
</dbReference>
<reference evidence="2 3" key="1">
    <citation type="submission" date="2020-10" db="EMBL/GenBank/DDBJ databases">
        <title>The Coptis chinensis genome and diversification of protoberbering-type alkaloids.</title>
        <authorList>
            <person name="Wang B."/>
            <person name="Shu S."/>
            <person name="Song C."/>
            <person name="Liu Y."/>
        </authorList>
    </citation>
    <scope>NUCLEOTIDE SEQUENCE [LARGE SCALE GENOMIC DNA]</scope>
    <source>
        <strain evidence="2">HL-2020</strain>
        <tissue evidence="2">Leaf</tissue>
    </source>
</reference>
<dbReference type="Gene3D" id="1.10.8.430">
    <property type="entry name" value="Helical domain of apoptotic protease-activating factors"/>
    <property type="match status" value="1"/>
</dbReference>
<evidence type="ECO:0000313" key="2">
    <source>
        <dbReference type="EMBL" id="KAF9623477.1"/>
    </source>
</evidence>
<dbReference type="Pfam" id="PF04724">
    <property type="entry name" value="Glyco_transf_17"/>
    <property type="match status" value="1"/>
</dbReference>
<feature type="domain" description="F-box associated beta-propeller type 1" evidence="1">
    <location>
        <begin position="215"/>
        <end position="407"/>
    </location>
</feature>
<proteinExistence type="predicted"/>
<evidence type="ECO:0000259" key="1">
    <source>
        <dbReference type="Pfam" id="PF07734"/>
    </source>
</evidence>
<dbReference type="EMBL" id="JADFTS010000001">
    <property type="protein sequence ID" value="KAF9623477.1"/>
    <property type="molecule type" value="Genomic_DNA"/>
</dbReference>
<dbReference type="InterPro" id="IPR042197">
    <property type="entry name" value="Apaf_helical"/>
</dbReference>
<dbReference type="GO" id="GO:0006044">
    <property type="term" value="P:N-acetylglucosamine metabolic process"/>
    <property type="evidence" value="ECO:0007669"/>
    <property type="project" value="TreeGrafter"/>
</dbReference>
<accession>A0A835IWD2</accession>
<dbReference type="PANTHER" id="PTHR12224:SF0">
    <property type="entry name" value="BETA-1,4-MANNOSYL-GLYCOPROTEIN 4-BETA-N-ACETYLGLUCOSAMINYLTRANSFERASE"/>
    <property type="match status" value="1"/>
</dbReference>
<dbReference type="OrthoDB" id="591557at2759"/>